<dbReference type="AlphaFoldDB" id="M2VJI3"/>
<reference evidence="8 9" key="1">
    <citation type="journal article" date="2013" name="Genome Announc.">
        <title>Draft Genome of Pseudomonas stutzeri Strain NF13, a Nitrogen Fixer Isolated from the Galapagos Rift Hydrothermal Vent.</title>
        <authorList>
            <person name="Pena A."/>
            <person name="Busquets A."/>
            <person name="Gomila M."/>
            <person name="Mayol J."/>
            <person name="Bosch R."/>
            <person name="Nogales B."/>
            <person name="Garcia-Valdes E."/>
            <person name="Bennasar A."/>
            <person name="Lalucat J."/>
        </authorList>
    </citation>
    <scope>NUCLEOTIDE SEQUENCE [LARGE SCALE GENOMIC DNA]</scope>
    <source>
        <strain evidence="8 9">NF13</strain>
    </source>
</reference>
<evidence type="ECO:0000313" key="9">
    <source>
        <dbReference type="Proteomes" id="UP000011700"/>
    </source>
</evidence>
<dbReference type="GO" id="GO:0015109">
    <property type="term" value="F:chromate transmembrane transporter activity"/>
    <property type="evidence" value="ECO:0007669"/>
    <property type="project" value="InterPro"/>
</dbReference>
<feature type="transmembrane region" description="Helical" evidence="7">
    <location>
        <begin position="75"/>
        <end position="99"/>
    </location>
</feature>
<evidence type="ECO:0000256" key="6">
    <source>
        <dbReference type="ARBA" id="ARBA00023136"/>
    </source>
</evidence>
<dbReference type="eggNOG" id="COG2059">
    <property type="taxonomic scope" value="Bacteria"/>
</dbReference>
<dbReference type="InterPro" id="IPR003370">
    <property type="entry name" value="Chromate_transpt"/>
</dbReference>
<name>M2VJI3_STUST</name>
<feature type="transmembrane region" description="Helical" evidence="7">
    <location>
        <begin position="111"/>
        <end position="129"/>
    </location>
</feature>
<evidence type="ECO:0000256" key="1">
    <source>
        <dbReference type="ARBA" id="ARBA00004651"/>
    </source>
</evidence>
<dbReference type="Proteomes" id="UP000011700">
    <property type="component" value="Unassembled WGS sequence"/>
</dbReference>
<dbReference type="NCBIfam" id="TIGR00937">
    <property type="entry name" value="2A51"/>
    <property type="match status" value="1"/>
</dbReference>
<protein>
    <submittedName>
        <fullName evidence="8">Transporter</fullName>
    </submittedName>
</protein>
<accession>M2VJI3</accession>
<keyword evidence="5 7" id="KW-1133">Transmembrane helix</keyword>
<keyword evidence="4 7" id="KW-0812">Transmembrane</keyword>
<dbReference type="GO" id="GO:0005886">
    <property type="term" value="C:plasma membrane"/>
    <property type="evidence" value="ECO:0007669"/>
    <property type="project" value="UniProtKB-SubCell"/>
</dbReference>
<feature type="transmembrane region" description="Helical" evidence="7">
    <location>
        <begin position="141"/>
        <end position="158"/>
    </location>
</feature>
<feature type="transmembrane region" description="Helical" evidence="7">
    <location>
        <begin position="12"/>
        <end position="30"/>
    </location>
</feature>
<dbReference type="RefSeq" id="WP_003300593.1">
    <property type="nucleotide sequence ID" value="NZ_AOBS01000049.1"/>
</dbReference>
<comment type="similarity">
    <text evidence="2">Belongs to the chromate ion transporter (CHR) (TC 2.A.51) family.</text>
</comment>
<sequence>NPLLALLDAFYRAGALVFGGGHVVLPLLQAEVVQPGWVDRDTFLAGYGAAQAVPGPLFTFAAFLGASMNESSSGLLGAAVCLVAVFVPSFLLVIGVLPFWERLRSNRRTQAALAAVNAAVVGLLLAALYDPVWTSGIKAPGHFALALLALAALMYWKLPPWLVVIGGAVGGGLIGLTG</sequence>
<dbReference type="EMBL" id="AOBS01000049">
    <property type="protein sequence ID" value="EME00148.1"/>
    <property type="molecule type" value="Genomic_DNA"/>
</dbReference>
<dbReference type="InterPro" id="IPR014047">
    <property type="entry name" value="Chr_Tranpt_l_chain"/>
</dbReference>
<dbReference type="PATRIC" id="fig|1212548.4.peg.2050"/>
<organism evidence="8 9">
    <name type="scientific">Stutzerimonas stutzeri NF13</name>
    <dbReference type="NCBI Taxonomy" id="1212548"/>
    <lineage>
        <taxon>Bacteria</taxon>
        <taxon>Pseudomonadati</taxon>
        <taxon>Pseudomonadota</taxon>
        <taxon>Gammaproteobacteria</taxon>
        <taxon>Pseudomonadales</taxon>
        <taxon>Pseudomonadaceae</taxon>
        <taxon>Stutzerimonas</taxon>
    </lineage>
</organism>
<evidence type="ECO:0000256" key="4">
    <source>
        <dbReference type="ARBA" id="ARBA00022692"/>
    </source>
</evidence>
<dbReference type="PANTHER" id="PTHR33567">
    <property type="entry name" value="CHROMATE ION TRANSPORTER (EUROFUNG)"/>
    <property type="match status" value="1"/>
</dbReference>
<evidence type="ECO:0000256" key="5">
    <source>
        <dbReference type="ARBA" id="ARBA00022989"/>
    </source>
</evidence>
<feature type="transmembrane region" description="Helical" evidence="7">
    <location>
        <begin position="42"/>
        <end position="63"/>
    </location>
</feature>
<comment type="caution">
    <text evidence="8">The sequence shown here is derived from an EMBL/GenBank/DDBJ whole genome shotgun (WGS) entry which is preliminary data.</text>
</comment>
<gene>
    <name evidence="8" type="ORF">B381_10508</name>
</gene>
<dbReference type="PANTHER" id="PTHR33567:SF3">
    <property type="entry name" value="CHROMATE ION TRANSPORTER (EUROFUNG)"/>
    <property type="match status" value="1"/>
</dbReference>
<keyword evidence="6 7" id="KW-0472">Membrane</keyword>
<feature type="non-terminal residue" evidence="8">
    <location>
        <position position="1"/>
    </location>
</feature>
<evidence type="ECO:0000256" key="2">
    <source>
        <dbReference type="ARBA" id="ARBA00005262"/>
    </source>
</evidence>
<evidence type="ECO:0000256" key="7">
    <source>
        <dbReference type="SAM" id="Phobius"/>
    </source>
</evidence>
<dbReference type="Pfam" id="PF02417">
    <property type="entry name" value="Chromate_transp"/>
    <property type="match status" value="1"/>
</dbReference>
<comment type="subcellular location">
    <subcellularLocation>
        <location evidence="1">Cell membrane</location>
        <topology evidence="1">Multi-pass membrane protein</topology>
    </subcellularLocation>
</comment>
<keyword evidence="3" id="KW-1003">Cell membrane</keyword>
<dbReference type="OrthoDB" id="8969999at2"/>
<evidence type="ECO:0000256" key="3">
    <source>
        <dbReference type="ARBA" id="ARBA00022475"/>
    </source>
</evidence>
<proteinExistence type="inferred from homology"/>
<evidence type="ECO:0000313" key="8">
    <source>
        <dbReference type="EMBL" id="EME00148.1"/>
    </source>
</evidence>